<sequence length="336" mass="35555">MSKKDFYSLLNVSRSATADEIKKSYRKLAMQYHPDKNPGDKKAEEKFKEITEAYEVLSDTKKREMYDQFGHAGAQGFGGAGGPFGGAGGFGGFGGAGAGGAGAGAGGDPFQDIFGDVFGEIFGNARGPGAGAGGARARRPSKGTDLRYTLNISFEESALGSEKVISFMRQRGGREEPAKLSVNVPAGVKEGQRLKLAGEGDASGGAAAGDLYVIINIQEHPLFKRNENDVTLDLPIVYTDAILGTNIEVPTLTGKAMIRIPPGTHSGQTFRLKGKGFPKLGGFGSGDMLVRVLVDTPSSLSNKQKELVEELAKTTDTSPLVKAFQDKVAQLMRTRK</sequence>
<gene>
    <name evidence="6 8" type="primary">dnaJ</name>
    <name evidence="8" type="ORF">Bdt_3738</name>
</gene>
<keyword evidence="6" id="KW-0235">DNA replication</keyword>
<comment type="caution">
    <text evidence="6">Lacks conserved residue(s) required for the propagation of feature annotation.</text>
</comment>
<dbReference type="HOGENOM" id="CLU_017633_0_0_7"/>
<dbReference type="PANTHER" id="PTHR43096:SF52">
    <property type="entry name" value="DNAJ HOMOLOG 1, MITOCHONDRIAL-RELATED"/>
    <property type="match status" value="1"/>
</dbReference>
<keyword evidence="5 6" id="KW-0143">Chaperone</keyword>
<evidence type="ECO:0000256" key="3">
    <source>
        <dbReference type="ARBA" id="ARBA00022771"/>
    </source>
</evidence>
<dbReference type="InterPro" id="IPR036869">
    <property type="entry name" value="J_dom_sf"/>
</dbReference>
<dbReference type="InterPro" id="IPR002939">
    <property type="entry name" value="DnaJ_C"/>
</dbReference>
<accession>K7YU37</accession>
<reference evidence="8 9" key="1">
    <citation type="journal article" date="2012" name="BMC Genomics">
        <title>Genome analysis of a simultaneously predatory and prey-independent, novel Bdellovibrio bacteriovorus from the River Tiber, supports in silico predictions of both ancient and recent lateral gene transfer from diverse bacteria.</title>
        <authorList>
            <person name="Hobley L."/>
            <person name="Lerner T.R."/>
            <person name="Williams L.E."/>
            <person name="Lambert C."/>
            <person name="Till R."/>
            <person name="Milner D.S."/>
            <person name="Basford S.M."/>
            <person name="Capeness M.J."/>
            <person name="Fenton A.K."/>
            <person name="Atterbury R.J."/>
            <person name="Harris M.A."/>
            <person name="Sockett R.E."/>
        </authorList>
    </citation>
    <scope>NUCLEOTIDE SEQUENCE [LARGE SCALE GENOMIC DNA]</scope>
    <source>
        <strain evidence="8 9">Tiberius</strain>
    </source>
</reference>
<dbReference type="Gene3D" id="1.10.287.110">
    <property type="entry name" value="DnaJ domain"/>
    <property type="match status" value="1"/>
</dbReference>
<dbReference type="SUPFAM" id="SSF49493">
    <property type="entry name" value="HSP40/DnaJ peptide-binding domain"/>
    <property type="match status" value="2"/>
</dbReference>
<dbReference type="GO" id="GO:0042026">
    <property type="term" value="P:protein refolding"/>
    <property type="evidence" value="ECO:0007669"/>
    <property type="project" value="TreeGrafter"/>
</dbReference>
<dbReference type="PRINTS" id="PR00625">
    <property type="entry name" value="JDOMAIN"/>
</dbReference>
<comment type="similarity">
    <text evidence="6">Belongs to the DnaJ family.</text>
</comment>
<comment type="function">
    <text evidence="6">Participates actively in the response to hyperosmotic and heat shock by preventing the aggregation of stress-denatured proteins and by disaggregating proteins, also in an autonomous, DnaK-independent fashion. Unfolded proteins bind initially to DnaJ; upon interaction with the DnaJ-bound protein, DnaK hydrolyzes its bound ATP, resulting in the formation of a stable complex. GrpE releases ADP from DnaK; ATP binding to DnaK triggers the release of the substrate protein, thus completing the reaction cycle. Several rounds of ATP-dependent interactions between DnaJ, DnaK and GrpE are required for fully efficient folding. Also involved, together with DnaK and GrpE, in the DNA replication of plasmids through activation of initiation proteins.</text>
</comment>
<dbReference type="InterPro" id="IPR008971">
    <property type="entry name" value="HSP40/DnaJ_pept-bd"/>
</dbReference>
<keyword evidence="6" id="KW-0963">Cytoplasm</keyword>
<evidence type="ECO:0000256" key="5">
    <source>
        <dbReference type="ARBA" id="ARBA00023186"/>
    </source>
</evidence>
<evidence type="ECO:0000256" key="6">
    <source>
        <dbReference type="HAMAP-Rule" id="MF_01152"/>
    </source>
</evidence>
<dbReference type="Pfam" id="PF00226">
    <property type="entry name" value="DnaJ"/>
    <property type="match status" value="1"/>
</dbReference>
<dbReference type="STRING" id="1069642.Bdt_3738"/>
<evidence type="ECO:0000313" key="9">
    <source>
        <dbReference type="Proteomes" id="UP000010074"/>
    </source>
</evidence>
<dbReference type="OrthoDB" id="5289347at2"/>
<dbReference type="FunFam" id="1.10.287.110:FF:000034">
    <property type="entry name" value="Chaperone protein DnaJ"/>
    <property type="match status" value="1"/>
</dbReference>
<dbReference type="InterPro" id="IPR018253">
    <property type="entry name" value="DnaJ_domain_CS"/>
</dbReference>
<dbReference type="SUPFAM" id="SSF46565">
    <property type="entry name" value="Chaperone J-domain"/>
    <property type="match status" value="1"/>
</dbReference>
<dbReference type="Pfam" id="PF01556">
    <property type="entry name" value="DnaJ_C"/>
    <property type="match status" value="1"/>
</dbReference>
<feature type="domain" description="J" evidence="7">
    <location>
        <begin position="5"/>
        <end position="70"/>
    </location>
</feature>
<dbReference type="RefSeq" id="WP_015092808.1">
    <property type="nucleotide sequence ID" value="NC_019567.1"/>
</dbReference>
<comment type="subunit">
    <text evidence="6">Homodimer.</text>
</comment>
<dbReference type="InterPro" id="IPR012724">
    <property type="entry name" value="DnaJ"/>
</dbReference>
<dbReference type="HAMAP" id="MF_01152">
    <property type="entry name" value="DnaJ"/>
    <property type="match status" value="1"/>
</dbReference>
<dbReference type="AlphaFoldDB" id="K7YU37"/>
<comment type="subcellular location">
    <subcellularLocation>
        <location evidence="6">Cytoplasm</location>
    </subcellularLocation>
</comment>
<dbReference type="GO" id="GO:0008270">
    <property type="term" value="F:zinc ion binding"/>
    <property type="evidence" value="ECO:0007669"/>
    <property type="project" value="UniProtKB-KW"/>
</dbReference>
<dbReference type="KEGG" id="bbat:Bdt_3738"/>
<dbReference type="CDD" id="cd06257">
    <property type="entry name" value="DnaJ"/>
    <property type="match status" value="1"/>
</dbReference>
<dbReference type="Proteomes" id="UP000010074">
    <property type="component" value="Chromosome"/>
</dbReference>
<proteinExistence type="inferred from homology"/>
<evidence type="ECO:0000256" key="2">
    <source>
        <dbReference type="ARBA" id="ARBA00022737"/>
    </source>
</evidence>
<dbReference type="GO" id="GO:0005524">
    <property type="term" value="F:ATP binding"/>
    <property type="evidence" value="ECO:0007669"/>
    <property type="project" value="InterPro"/>
</dbReference>
<dbReference type="FunFam" id="2.60.260.20:FF:000005">
    <property type="entry name" value="Chaperone protein dnaJ 1, mitochondrial"/>
    <property type="match status" value="1"/>
</dbReference>
<comment type="domain">
    <text evidence="6">The J domain is necessary and sufficient to stimulate DnaK ATPase activity. Zinc center 1 plays an important role in the autonomous, DnaK-independent chaperone activity of DnaJ. Zinc center 2 is essential for interaction with DnaK and for DnaJ activity.</text>
</comment>
<dbReference type="PROSITE" id="PS00636">
    <property type="entry name" value="DNAJ_1"/>
    <property type="match status" value="1"/>
</dbReference>
<dbReference type="GO" id="GO:0006260">
    <property type="term" value="P:DNA replication"/>
    <property type="evidence" value="ECO:0007669"/>
    <property type="project" value="UniProtKB-KW"/>
</dbReference>
<dbReference type="PANTHER" id="PTHR43096">
    <property type="entry name" value="DNAJ HOMOLOG 1, MITOCHONDRIAL-RELATED"/>
    <property type="match status" value="1"/>
</dbReference>
<dbReference type="InterPro" id="IPR001623">
    <property type="entry name" value="DnaJ_domain"/>
</dbReference>
<dbReference type="CDD" id="cd10747">
    <property type="entry name" value="DnaJ_C"/>
    <property type="match status" value="1"/>
</dbReference>
<evidence type="ECO:0000259" key="7">
    <source>
        <dbReference type="PROSITE" id="PS50076"/>
    </source>
</evidence>
<dbReference type="GO" id="GO:0009408">
    <property type="term" value="P:response to heat"/>
    <property type="evidence" value="ECO:0007669"/>
    <property type="project" value="InterPro"/>
</dbReference>
<keyword evidence="6" id="KW-0346">Stress response</keyword>
<dbReference type="GO" id="GO:0005737">
    <property type="term" value="C:cytoplasm"/>
    <property type="evidence" value="ECO:0007669"/>
    <property type="project" value="UniProtKB-SubCell"/>
</dbReference>
<dbReference type="GO" id="GO:0051082">
    <property type="term" value="F:unfolded protein binding"/>
    <property type="evidence" value="ECO:0007669"/>
    <property type="project" value="UniProtKB-UniRule"/>
</dbReference>
<keyword evidence="4" id="KW-0862">Zinc</keyword>
<dbReference type="EMBL" id="CP002930">
    <property type="protein sequence ID" value="AFY03411.1"/>
    <property type="molecule type" value="Genomic_DNA"/>
</dbReference>
<keyword evidence="3" id="KW-0863">Zinc-finger</keyword>
<dbReference type="PROSITE" id="PS50076">
    <property type="entry name" value="DNAJ_2"/>
    <property type="match status" value="1"/>
</dbReference>
<name>K7YU37_BDEBC</name>
<evidence type="ECO:0000313" key="8">
    <source>
        <dbReference type="EMBL" id="AFY03411.1"/>
    </source>
</evidence>
<dbReference type="Gene3D" id="2.60.260.20">
    <property type="entry name" value="Urease metallochaperone UreE, N-terminal domain"/>
    <property type="match status" value="2"/>
</dbReference>
<dbReference type="SMART" id="SM00271">
    <property type="entry name" value="DnaJ"/>
    <property type="match status" value="1"/>
</dbReference>
<dbReference type="FunFam" id="2.60.260.20:FF:000009">
    <property type="entry name" value="Putative Mitochondrial DnaJ chaperone"/>
    <property type="match status" value="1"/>
</dbReference>
<evidence type="ECO:0000256" key="4">
    <source>
        <dbReference type="ARBA" id="ARBA00022833"/>
    </source>
</evidence>
<keyword evidence="2 6" id="KW-0677">Repeat</keyword>
<dbReference type="PATRIC" id="fig|1069642.3.peg.3697"/>
<organism evidence="8 9">
    <name type="scientific">Bdellovibrio bacteriovorus str. Tiberius</name>
    <dbReference type="NCBI Taxonomy" id="1069642"/>
    <lineage>
        <taxon>Bacteria</taxon>
        <taxon>Pseudomonadati</taxon>
        <taxon>Bdellovibrionota</taxon>
        <taxon>Bdellovibrionia</taxon>
        <taxon>Bdellovibrionales</taxon>
        <taxon>Pseudobdellovibrionaceae</taxon>
        <taxon>Bdellovibrio</taxon>
    </lineage>
</organism>
<evidence type="ECO:0000256" key="1">
    <source>
        <dbReference type="ARBA" id="ARBA00022723"/>
    </source>
</evidence>
<protein>
    <recommendedName>
        <fullName evidence="6">Chaperone protein DnaJ</fullName>
    </recommendedName>
</protein>
<keyword evidence="1" id="KW-0479">Metal-binding</keyword>